<reference evidence="1" key="1">
    <citation type="journal article" date="2015" name="Nature">
        <title>Complex archaea that bridge the gap between prokaryotes and eukaryotes.</title>
        <authorList>
            <person name="Spang A."/>
            <person name="Saw J.H."/>
            <person name="Jorgensen S.L."/>
            <person name="Zaremba-Niedzwiedzka K."/>
            <person name="Martijn J."/>
            <person name="Lind A.E."/>
            <person name="van Eijk R."/>
            <person name="Schleper C."/>
            <person name="Guy L."/>
            <person name="Ettema T.J."/>
        </authorList>
    </citation>
    <scope>NUCLEOTIDE SEQUENCE</scope>
</reference>
<accession>A0A0F9H0N3</accession>
<proteinExistence type="predicted"/>
<comment type="caution">
    <text evidence="1">The sequence shown here is derived from an EMBL/GenBank/DDBJ whole genome shotgun (WGS) entry which is preliminary data.</text>
</comment>
<name>A0A0F9H0N3_9ZZZZ</name>
<organism evidence="1">
    <name type="scientific">marine sediment metagenome</name>
    <dbReference type="NCBI Taxonomy" id="412755"/>
    <lineage>
        <taxon>unclassified sequences</taxon>
        <taxon>metagenomes</taxon>
        <taxon>ecological metagenomes</taxon>
    </lineage>
</organism>
<evidence type="ECO:0008006" key="2">
    <source>
        <dbReference type="Google" id="ProtNLM"/>
    </source>
</evidence>
<evidence type="ECO:0000313" key="1">
    <source>
        <dbReference type="EMBL" id="KKM04595.1"/>
    </source>
</evidence>
<gene>
    <name evidence="1" type="ORF">LCGC14_1762620</name>
</gene>
<dbReference type="AlphaFoldDB" id="A0A0F9H0N3"/>
<sequence length="85" mass="9649">MKCPECEKAGLKSTIYDPGGYFITAMCVQSFWDEDGKRHVHDGNWRTKSYSCSNGHRWSESWRPKCPTCGEGGERKIINHNAAPL</sequence>
<protein>
    <recommendedName>
        <fullName evidence="2">Zinc-ribbon domain-containing protein</fullName>
    </recommendedName>
</protein>
<dbReference type="EMBL" id="LAZR01016417">
    <property type="protein sequence ID" value="KKM04595.1"/>
    <property type="molecule type" value="Genomic_DNA"/>
</dbReference>